<dbReference type="AlphaFoldDB" id="Q0VLX8"/>
<organism evidence="2 3">
    <name type="scientific">Alcanivorax borkumensis (strain ATCC 700651 / DSM 11573 / NCIMB 13689 / SK2)</name>
    <dbReference type="NCBI Taxonomy" id="393595"/>
    <lineage>
        <taxon>Bacteria</taxon>
        <taxon>Pseudomonadati</taxon>
        <taxon>Pseudomonadota</taxon>
        <taxon>Gammaproteobacteria</taxon>
        <taxon>Oceanospirillales</taxon>
        <taxon>Alcanivoracaceae</taxon>
        <taxon>Alcanivorax</taxon>
    </lineage>
</organism>
<evidence type="ECO:0000256" key="1">
    <source>
        <dbReference type="SAM" id="MobiDB-lite"/>
    </source>
</evidence>
<dbReference type="HOGENOM" id="CLU_3362817_0_0_6"/>
<accession>Q0VLX8</accession>
<dbReference type="Proteomes" id="UP000008871">
    <property type="component" value="Chromosome"/>
</dbReference>
<keyword evidence="3" id="KW-1185">Reference proteome</keyword>
<evidence type="ECO:0000313" key="2">
    <source>
        <dbReference type="EMBL" id="CAL17820.1"/>
    </source>
</evidence>
<sequence>MVISRHLSVPTLNTGRVKREAGESLGSNPALPPQR</sequence>
<dbReference type="STRING" id="393595.ABO_2372"/>
<evidence type="ECO:0000313" key="3">
    <source>
        <dbReference type="Proteomes" id="UP000008871"/>
    </source>
</evidence>
<proteinExistence type="predicted"/>
<name>Q0VLX8_ALCBS</name>
<dbReference type="EMBL" id="AM286690">
    <property type="protein sequence ID" value="CAL17820.1"/>
    <property type="molecule type" value="Genomic_DNA"/>
</dbReference>
<dbReference type="KEGG" id="abo:ABO_2372"/>
<gene>
    <name evidence="2" type="ordered locus">ABO_2372</name>
</gene>
<reference evidence="2 3" key="1">
    <citation type="journal article" date="2006" name="Nat. Biotechnol.">
        <title>Genome sequence of the ubiquitous hydrocarbon-degrading marine bacterium Alcanivorax borkumensis.</title>
        <authorList>
            <person name="Schneiker S."/>
            <person name="Martins dos Santos V.A.P."/>
            <person name="Bartels D."/>
            <person name="Bekel T."/>
            <person name="Brecht M."/>
            <person name="Buhrmester J."/>
            <person name="Chernikova T.N."/>
            <person name="Denaro R."/>
            <person name="Ferrer M."/>
            <person name="Gertler C."/>
            <person name="Goesmann A."/>
            <person name="Golyshina O.V."/>
            <person name="Kaminski F."/>
            <person name="Khachane A.N."/>
            <person name="Lang S."/>
            <person name="Linke B."/>
            <person name="McHardy A.C."/>
            <person name="Meyer F."/>
            <person name="Nechitaylo T."/>
            <person name="Puehler A."/>
            <person name="Regenhardt D."/>
            <person name="Rupp O."/>
            <person name="Sabirova J.S."/>
            <person name="Selbitschka W."/>
            <person name="Yakimov M.M."/>
            <person name="Timmis K.N."/>
            <person name="Vorhoelter F.-J."/>
            <person name="Weidner S."/>
            <person name="Kaiser O."/>
            <person name="Golyshin P.N."/>
        </authorList>
    </citation>
    <scope>NUCLEOTIDE SEQUENCE [LARGE SCALE GENOMIC DNA]</scope>
    <source>
        <strain evidence="3">ATCC 700651 / DSM 11573 / NCIMB 13689 / SK2</strain>
    </source>
</reference>
<protein>
    <submittedName>
        <fullName evidence="2">Uncharacterized protein</fullName>
    </submittedName>
</protein>
<feature type="region of interest" description="Disordered" evidence="1">
    <location>
        <begin position="1"/>
        <end position="35"/>
    </location>
</feature>